<keyword evidence="2" id="KW-1185">Reference proteome</keyword>
<accession>A0ABQ9Y0T5</accession>
<organism evidence="1 2">
    <name type="scientific">Blattamonas nauphoetae</name>
    <dbReference type="NCBI Taxonomy" id="2049346"/>
    <lineage>
        <taxon>Eukaryota</taxon>
        <taxon>Metamonada</taxon>
        <taxon>Preaxostyla</taxon>
        <taxon>Oxymonadida</taxon>
        <taxon>Blattamonas</taxon>
    </lineage>
</organism>
<dbReference type="EMBL" id="JARBJD010000047">
    <property type="protein sequence ID" value="KAK2957345.1"/>
    <property type="molecule type" value="Genomic_DNA"/>
</dbReference>
<comment type="caution">
    <text evidence="1">The sequence shown here is derived from an EMBL/GenBank/DDBJ whole genome shotgun (WGS) entry which is preliminary data.</text>
</comment>
<protein>
    <submittedName>
        <fullName evidence="1">Uncharacterized protein</fullName>
    </submittedName>
</protein>
<sequence>MSLVDYVKKGFSLNDKGTQQACALVPKPDGSCSGFTESIVPLITSSNEALANSSLWVLVLFTPTAIVLRTEKAPFVPTQLVSDAYFGDVDVMFTP</sequence>
<dbReference type="Proteomes" id="UP001281761">
    <property type="component" value="Unassembled WGS sequence"/>
</dbReference>
<proteinExistence type="predicted"/>
<gene>
    <name evidence="1" type="ORF">BLNAU_7723</name>
</gene>
<reference evidence="1 2" key="1">
    <citation type="journal article" date="2022" name="bioRxiv">
        <title>Genomics of Preaxostyla Flagellates Illuminates Evolutionary Transitions and the Path Towards Mitochondrial Loss.</title>
        <authorList>
            <person name="Novak L.V.F."/>
            <person name="Treitli S.C."/>
            <person name="Pyrih J."/>
            <person name="Halakuc P."/>
            <person name="Pipaliya S.V."/>
            <person name="Vacek V."/>
            <person name="Brzon O."/>
            <person name="Soukal P."/>
            <person name="Eme L."/>
            <person name="Dacks J.B."/>
            <person name="Karnkowska A."/>
            <person name="Elias M."/>
            <person name="Hampl V."/>
        </authorList>
    </citation>
    <scope>NUCLEOTIDE SEQUENCE [LARGE SCALE GENOMIC DNA]</scope>
    <source>
        <strain evidence="1">NAU3</strain>
        <tissue evidence="1">Gut</tissue>
    </source>
</reference>
<name>A0ABQ9Y0T5_9EUKA</name>
<evidence type="ECO:0000313" key="2">
    <source>
        <dbReference type="Proteomes" id="UP001281761"/>
    </source>
</evidence>
<evidence type="ECO:0000313" key="1">
    <source>
        <dbReference type="EMBL" id="KAK2957345.1"/>
    </source>
</evidence>